<dbReference type="InterPro" id="IPR016476">
    <property type="entry name" value="SH3_dom_pro"/>
</dbReference>
<name>A0ABS5V3N5_9GAMM</name>
<comment type="subcellular location">
    <subcellularLocation>
        <location evidence="1">Membrane</location>
        <topology evidence="1">Single-pass membrane protein</topology>
    </subcellularLocation>
</comment>
<sequence>MFRPLLVAGALLLSPVVIAENQPRVISDDIFVYLLNGPGTEYRILGSITAGTPVTFTGEISGDYARISDHRGRDGWVLKSSLSSEKSIRQKLAETEQALMESRAELASFNEQYSDTAGTINALKDQLAKADELVRAATEGKVAAEAARDAAIAKIQSAEEEKRYQFWKEGGLIAAVGALIGIILVYLPRPQRRSRKRWMN</sequence>
<evidence type="ECO:0000256" key="5">
    <source>
        <dbReference type="ARBA" id="ARBA00023136"/>
    </source>
</evidence>
<evidence type="ECO:0000256" key="7">
    <source>
        <dbReference type="SAM" id="Phobius"/>
    </source>
</evidence>
<evidence type="ECO:0000256" key="1">
    <source>
        <dbReference type="ARBA" id="ARBA00004167"/>
    </source>
</evidence>
<dbReference type="SMART" id="SM00287">
    <property type="entry name" value="SH3b"/>
    <property type="match status" value="1"/>
</dbReference>
<evidence type="ECO:0000313" key="11">
    <source>
        <dbReference type="Proteomes" id="UP001195903"/>
    </source>
</evidence>
<keyword evidence="6" id="KW-0175">Coiled coil</keyword>
<dbReference type="PIRSF" id="PIRSF006158">
    <property type="entry name" value="UCP006158_SH3"/>
    <property type="match status" value="1"/>
</dbReference>
<dbReference type="Pfam" id="PF08239">
    <property type="entry name" value="SH3_3"/>
    <property type="match status" value="1"/>
</dbReference>
<evidence type="ECO:0000256" key="3">
    <source>
        <dbReference type="ARBA" id="ARBA00022729"/>
    </source>
</evidence>
<evidence type="ECO:0000256" key="2">
    <source>
        <dbReference type="ARBA" id="ARBA00022692"/>
    </source>
</evidence>
<keyword evidence="2 7" id="KW-0812">Transmembrane</keyword>
<dbReference type="Proteomes" id="UP001195903">
    <property type="component" value="Unassembled WGS sequence"/>
</dbReference>
<keyword evidence="3 8" id="KW-0732">Signal</keyword>
<accession>A0ABS5V3N5</accession>
<dbReference type="PROSITE" id="PS51781">
    <property type="entry name" value="SH3B"/>
    <property type="match status" value="1"/>
</dbReference>
<feature type="signal peptide" evidence="8">
    <location>
        <begin position="1"/>
        <end position="19"/>
    </location>
</feature>
<protein>
    <submittedName>
        <fullName evidence="10">TIGR04211 family SH3 domain-containing protein</fullName>
    </submittedName>
</protein>
<proteinExistence type="predicted"/>
<keyword evidence="11" id="KW-1185">Reference proteome</keyword>
<dbReference type="Gene3D" id="2.30.30.40">
    <property type="entry name" value="SH3 Domains"/>
    <property type="match status" value="1"/>
</dbReference>
<evidence type="ECO:0000259" key="9">
    <source>
        <dbReference type="PROSITE" id="PS51781"/>
    </source>
</evidence>
<dbReference type="NCBIfam" id="TIGR04211">
    <property type="entry name" value="SH3_and_anchor"/>
    <property type="match status" value="1"/>
</dbReference>
<reference evidence="10 11" key="1">
    <citation type="submission" date="2021-05" db="EMBL/GenBank/DDBJ databases">
        <title>Shewanella sp. JM162201.</title>
        <authorList>
            <person name="Xu S."/>
            <person name="Li A."/>
        </authorList>
    </citation>
    <scope>NUCLEOTIDE SEQUENCE [LARGE SCALE GENOMIC DNA]</scope>
    <source>
        <strain evidence="10 11">JM162201</strain>
    </source>
</reference>
<feature type="coiled-coil region" evidence="6">
    <location>
        <begin position="85"/>
        <end position="161"/>
    </location>
</feature>
<gene>
    <name evidence="10" type="ORF">KJI95_08395</name>
</gene>
<organism evidence="10 11">
    <name type="scientific">Shewanella jiangmenensis</name>
    <dbReference type="NCBI Taxonomy" id="2837387"/>
    <lineage>
        <taxon>Bacteria</taxon>
        <taxon>Pseudomonadati</taxon>
        <taxon>Pseudomonadota</taxon>
        <taxon>Gammaproteobacteria</taxon>
        <taxon>Alteromonadales</taxon>
        <taxon>Shewanellaceae</taxon>
        <taxon>Shewanella</taxon>
    </lineage>
</organism>
<dbReference type="RefSeq" id="WP_214506723.1">
    <property type="nucleotide sequence ID" value="NZ_JAHEPS010000002.1"/>
</dbReference>
<evidence type="ECO:0000313" key="10">
    <source>
        <dbReference type="EMBL" id="MBT1444548.1"/>
    </source>
</evidence>
<feature type="chain" id="PRO_5047016119" evidence="8">
    <location>
        <begin position="20"/>
        <end position="200"/>
    </location>
</feature>
<evidence type="ECO:0000256" key="4">
    <source>
        <dbReference type="ARBA" id="ARBA00022989"/>
    </source>
</evidence>
<evidence type="ECO:0000256" key="6">
    <source>
        <dbReference type="SAM" id="Coils"/>
    </source>
</evidence>
<evidence type="ECO:0000256" key="8">
    <source>
        <dbReference type="SAM" id="SignalP"/>
    </source>
</evidence>
<keyword evidence="4 7" id="KW-1133">Transmembrane helix</keyword>
<dbReference type="EMBL" id="JAHEPS010000002">
    <property type="protein sequence ID" value="MBT1444548.1"/>
    <property type="molecule type" value="Genomic_DNA"/>
</dbReference>
<dbReference type="InterPro" id="IPR003646">
    <property type="entry name" value="SH3-like_bac-type"/>
</dbReference>
<feature type="domain" description="SH3b" evidence="9">
    <location>
        <begin position="20"/>
        <end position="86"/>
    </location>
</feature>
<feature type="transmembrane region" description="Helical" evidence="7">
    <location>
        <begin position="170"/>
        <end position="187"/>
    </location>
</feature>
<keyword evidence="5 7" id="KW-0472">Membrane</keyword>
<comment type="caution">
    <text evidence="10">The sequence shown here is derived from an EMBL/GenBank/DDBJ whole genome shotgun (WGS) entry which is preliminary data.</text>
</comment>